<dbReference type="EMBL" id="JAOVQO010000019">
    <property type="protein sequence ID" value="MCU9849921.1"/>
    <property type="molecule type" value="Genomic_DNA"/>
</dbReference>
<sequence length="75" mass="7783">MTRLMIAIALVLAAAGTASAVTDPSELSGPARMEAQRLVPNGNFDNLTSAQADAIRSILSSEEDARGGQIRSVLN</sequence>
<dbReference type="Proteomes" id="UP001209535">
    <property type="component" value="Unassembled WGS sequence"/>
</dbReference>
<reference evidence="2 3" key="1">
    <citation type="submission" date="2022-10" db="EMBL/GenBank/DDBJ databases">
        <title>Defluviimonas sp. nov., isolated from ocean surface sediments.</title>
        <authorList>
            <person name="He W."/>
            <person name="Wang L."/>
            <person name="Zhang D.-F."/>
        </authorList>
    </citation>
    <scope>NUCLEOTIDE SEQUENCE [LARGE SCALE GENOMIC DNA]</scope>
    <source>
        <strain evidence="2 3">WL0024</strain>
    </source>
</reference>
<gene>
    <name evidence="2" type="ORF">OEZ60_18130</name>
</gene>
<name>A0ABT2X7J4_9RHOB</name>
<protein>
    <submittedName>
        <fullName evidence="2">Uncharacterized protein</fullName>
    </submittedName>
</protein>
<proteinExistence type="predicted"/>
<feature type="signal peptide" evidence="1">
    <location>
        <begin position="1"/>
        <end position="20"/>
    </location>
</feature>
<feature type="chain" id="PRO_5045446718" evidence="1">
    <location>
        <begin position="21"/>
        <end position="75"/>
    </location>
</feature>
<comment type="caution">
    <text evidence="2">The sequence shown here is derived from an EMBL/GenBank/DDBJ whole genome shotgun (WGS) entry which is preliminary data.</text>
</comment>
<keyword evidence="1" id="KW-0732">Signal</keyword>
<evidence type="ECO:0000313" key="3">
    <source>
        <dbReference type="Proteomes" id="UP001209535"/>
    </source>
</evidence>
<evidence type="ECO:0000256" key="1">
    <source>
        <dbReference type="SAM" id="SignalP"/>
    </source>
</evidence>
<keyword evidence="3" id="KW-1185">Reference proteome</keyword>
<dbReference type="RefSeq" id="WP_263339277.1">
    <property type="nucleotide sequence ID" value="NZ_JAOVQO010000019.1"/>
</dbReference>
<evidence type="ECO:0000313" key="2">
    <source>
        <dbReference type="EMBL" id="MCU9849921.1"/>
    </source>
</evidence>
<accession>A0ABT2X7J4</accession>
<organism evidence="2 3">
    <name type="scientific">Albidovulum salinarum</name>
    <dbReference type="NCBI Taxonomy" id="2984153"/>
    <lineage>
        <taxon>Bacteria</taxon>
        <taxon>Pseudomonadati</taxon>
        <taxon>Pseudomonadota</taxon>
        <taxon>Alphaproteobacteria</taxon>
        <taxon>Rhodobacterales</taxon>
        <taxon>Paracoccaceae</taxon>
        <taxon>Albidovulum</taxon>
    </lineage>
</organism>